<evidence type="ECO:0000256" key="1">
    <source>
        <dbReference type="SAM" id="MobiDB-lite"/>
    </source>
</evidence>
<keyword evidence="2" id="KW-0472">Membrane</keyword>
<dbReference type="AlphaFoldDB" id="A0A1I2T7Y6"/>
<sequence>MSRSGQVVRSIRSPAARAVHGKVLRTATLLYIASVPFDVLPVLDGHTVSPFFAVLLVVAWVVDHWSRATRACLRKGVQAWAYAAVVWLTATLAWTADPVASRRAWLGVVTLLAVTVVLIDVLVGVLFHRALQVASLSSAVLATALLLAPADPNRADRASVDGVNEMGLAYVVAFGAACAAYLVVRESRYLHVVTFVLCFGAALHVGSRTGALAVLAVAVLAAFPQRSGARPGTAARHVALVTGGALLVTLALRALGAIPDRVYGSIADMVAGDPDRQRISEFYFAYIDDWIWRGVGPGSDASFLVQRTGTYLNSHNLLWRVWIETGIVGVALLAAVTICAAVRVVRSDRRLLVIMIGIPSLLFAVTFGSYLHATLWLSGAIIFAGGRSVPAWRASTFRGRTSTTGGAPAELSAADREGSRNAGAVE</sequence>
<feature type="transmembrane region" description="Helical" evidence="2">
    <location>
        <begin position="130"/>
        <end position="148"/>
    </location>
</feature>
<feature type="transmembrane region" description="Helical" evidence="2">
    <location>
        <begin position="235"/>
        <end position="255"/>
    </location>
</feature>
<name>A0A1I2T7Y6_9ACTN</name>
<keyword evidence="2" id="KW-1133">Transmembrane helix</keyword>
<organism evidence="3 4">
    <name type="scientific">Actinopolymorpha cephalotaxi</name>
    <dbReference type="NCBI Taxonomy" id="504797"/>
    <lineage>
        <taxon>Bacteria</taxon>
        <taxon>Bacillati</taxon>
        <taxon>Actinomycetota</taxon>
        <taxon>Actinomycetes</taxon>
        <taxon>Propionibacteriales</taxon>
        <taxon>Actinopolymorphaceae</taxon>
        <taxon>Actinopolymorpha</taxon>
    </lineage>
</organism>
<accession>A0A1I2T7Y6</accession>
<keyword evidence="2" id="KW-0812">Transmembrane</keyword>
<protein>
    <submittedName>
        <fullName evidence="3">O-antigen ligase</fullName>
    </submittedName>
</protein>
<dbReference type="Proteomes" id="UP000199052">
    <property type="component" value="Unassembled WGS sequence"/>
</dbReference>
<feature type="transmembrane region" description="Helical" evidence="2">
    <location>
        <begin position="196"/>
        <end position="223"/>
    </location>
</feature>
<evidence type="ECO:0000256" key="2">
    <source>
        <dbReference type="SAM" id="Phobius"/>
    </source>
</evidence>
<feature type="transmembrane region" description="Helical" evidence="2">
    <location>
        <begin position="102"/>
        <end position="123"/>
    </location>
</feature>
<feature type="compositionally biased region" description="Low complexity" evidence="1">
    <location>
        <begin position="398"/>
        <end position="407"/>
    </location>
</feature>
<dbReference type="GO" id="GO:0016874">
    <property type="term" value="F:ligase activity"/>
    <property type="evidence" value="ECO:0007669"/>
    <property type="project" value="UniProtKB-KW"/>
</dbReference>
<gene>
    <name evidence="3" type="ORF">SAMN05421678_10776</name>
</gene>
<feature type="transmembrane region" description="Helical" evidence="2">
    <location>
        <begin position="47"/>
        <end position="65"/>
    </location>
</feature>
<dbReference type="STRING" id="504797.SAMN05421678_10776"/>
<feature type="region of interest" description="Disordered" evidence="1">
    <location>
        <begin position="398"/>
        <end position="426"/>
    </location>
</feature>
<evidence type="ECO:0000313" key="4">
    <source>
        <dbReference type="Proteomes" id="UP000199052"/>
    </source>
</evidence>
<dbReference type="EMBL" id="FOOI01000007">
    <property type="protein sequence ID" value="SFG61083.1"/>
    <property type="molecule type" value="Genomic_DNA"/>
</dbReference>
<keyword evidence="3" id="KW-0436">Ligase</keyword>
<feature type="transmembrane region" description="Helical" evidence="2">
    <location>
        <begin position="168"/>
        <end position="184"/>
    </location>
</feature>
<feature type="transmembrane region" description="Helical" evidence="2">
    <location>
        <begin position="321"/>
        <end position="345"/>
    </location>
</feature>
<feature type="transmembrane region" description="Helical" evidence="2">
    <location>
        <begin position="351"/>
        <end position="371"/>
    </location>
</feature>
<feature type="transmembrane region" description="Helical" evidence="2">
    <location>
        <begin position="77"/>
        <end position="96"/>
    </location>
</feature>
<proteinExistence type="predicted"/>
<evidence type="ECO:0000313" key="3">
    <source>
        <dbReference type="EMBL" id="SFG61083.1"/>
    </source>
</evidence>
<reference evidence="3 4" key="1">
    <citation type="submission" date="2016-10" db="EMBL/GenBank/DDBJ databases">
        <authorList>
            <person name="de Groot N.N."/>
        </authorList>
    </citation>
    <scope>NUCLEOTIDE SEQUENCE [LARGE SCALE GENOMIC DNA]</scope>
    <source>
        <strain evidence="3 4">CPCC 202808</strain>
    </source>
</reference>